<name>A0ABR1VEA2_9PEZI</name>
<comment type="caution">
    <text evidence="3">The sequence shown here is derived from an EMBL/GenBank/DDBJ whole genome shotgun (WGS) entry which is preliminary data.</text>
</comment>
<sequence length="557" mass="62855">MRLINTSTLKLEEFGPQNTPEYAILSHRWIDGQEVSFEEMRGSHPVEKSGYTKIKQCCKQARNDGFAFAWVDTCCIDKGSSSELSESINSMFRWYAGAQVCYAYLEDMPDEGNWDTFKDSIWFTRGWTLQELLSPSSLIFYSAGWEMIGHRSKLSQEVSQITGIEQSILKRHQRVGHVPDLSNISVAQRMSWAARRETSREEDMAYSLLGVFGVSMSLLYGEGGKEAFRRLQEEIIKNSNDNSIFAWAQPETQGLAHLSALATAAPQFAYSSNVPVIPGPSTSPTELTNEAIKVTIHLEKIRSRWYGILKPHGQHSACDYAIPLEEILPSTFVRLAGQVIILEDNWTPRGTPKYVSLVNRPGKFGGIFRPAPSRHTAVMVRSLPPGYVISSVGRYEVRGNRDDLFLNRPFQIRGSTWIEIRSVGQSEAYIFCIHPRLAGDERRRKWREEWVYYSTSSRGVSELVAEKGRQLAERPVIYRRGGMGDRIRVRVEARTVDLSLTIAKPAGPEIELDKKMPKKPVSGEDVLVIDVTDAHPGTFLTQSMRSLTTITDVMETC</sequence>
<dbReference type="InterPro" id="IPR010730">
    <property type="entry name" value="HET"/>
</dbReference>
<dbReference type="EMBL" id="JAQQWM010000004">
    <property type="protein sequence ID" value="KAK8068253.1"/>
    <property type="molecule type" value="Genomic_DNA"/>
</dbReference>
<feature type="domain" description="DUF8212" evidence="2">
    <location>
        <begin position="227"/>
        <end position="252"/>
    </location>
</feature>
<feature type="domain" description="Heterokaryon incompatibility" evidence="1">
    <location>
        <begin position="22"/>
        <end position="108"/>
    </location>
</feature>
<evidence type="ECO:0008006" key="5">
    <source>
        <dbReference type="Google" id="ProtNLM"/>
    </source>
</evidence>
<evidence type="ECO:0000259" key="2">
    <source>
        <dbReference type="Pfam" id="PF26640"/>
    </source>
</evidence>
<organism evidence="3 4">
    <name type="scientific">Apiospora saccharicola</name>
    <dbReference type="NCBI Taxonomy" id="335842"/>
    <lineage>
        <taxon>Eukaryota</taxon>
        <taxon>Fungi</taxon>
        <taxon>Dikarya</taxon>
        <taxon>Ascomycota</taxon>
        <taxon>Pezizomycotina</taxon>
        <taxon>Sordariomycetes</taxon>
        <taxon>Xylariomycetidae</taxon>
        <taxon>Amphisphaeriales</taxon>
        <taxon>Apiosporaceae</taxon>
        <taxon>Apiospora</taxon>
    </lineage>
</organism>
<dbReference type="PANTHER" id="PTHR10622">
    <property type="entry name" value="HET DOMAIN-CONTAINING PROTEIN"/>
    <property type="match status" value="1"/>
</dbReference>
<proteinExistence type="predicted"/>
<keyword evidence="4" id="KW-1185">Reference proteome</keyword>
<dbReference type="InterPro" id="IPR058525">
    <property type="entry name" value="DUF8212"/>
</dbReference>
<gene>
    <name evidence="3" type="ORF">PG996_007365</name>
</gene>
<dbReference type="Proteomes" id="UP001446871">
    <property type="component" value="Unassembled WGS sequence"/>
</dbReference>
<evidence type="ECO:0000259" key="1">
    <source>
        <dbReference type="Pfam" id="PF06985"/>
    </source>
</evidence>
<reference evidence="3 4" key="1">
    <citation type="submission" date="2023-01" db="EMBL/GenBank/DDBJ databases">
        <title>Analysis of 21 Apiospora genomes using comparative genomics revels a genus with tremendous synthesis potential of carbohydrate active enzymes and secondary metabolites.</title>
        <authorList>
            <person name="Sorensen T."/>
        </authorList>
    </citation>
    <scope>NUCLEOTIDE SEQUENCE [LARGE SCALE GENOMIC DNA]</scope>
    <source>
        <strain evidence="3 4">CBS 83171</strain>
    </source>
</reference>
<dbReference type="Pfam" id="PF26640">
    <property type="entry name" value="DUF8212"/>
    <property type="match status" value="1"/>
</dbReference>
<dbReference type="PANTHER" id="PTHR10622:SF10">
    <property type="entry name" value="HET DOMAIN-CONTAINING PROTEIN"/>
    <property type="match status" value="1"/>
</dbReference>
<evidence type="ECO:0000313" key="4">
    <source>
        <dbReference type="Proteomes" id="UP001446871"/>
    </source>
</evidence>
<dbReference type="Pfam" id="PF06985">
    <property type="entry name" value="HET"/>
    <property type="match status" value="1"/>
</dbReference>
<evidence type="ECO:0000313" key="3">
    <source>
        <dbReference type="EMBL" id="KAK8068253.1"/>
    </source>
</evidence>
<accession>A0ABR1VEA2</accession>
<protein>
    <recommendedName>
        <fullName evidence="5">Heterokaryon incompatibility domain-containing protein</fullName>
    </recommendedName>
</protein>